<accession>A0A0A0JLJ6</accession>
<feature type="region of interest" description="Disordered" evidence="1">
    <location>
        <begin position="751"/>
        <end position="771"/>
    </location>
</feature>
<name>A0A0A0JLJ6_9MICO</name>
<dbReference type="SUPFAM" id="SSF53448">
    <property type="entry name" value="Nucleotide-diphospho-sugar transferases"/>
    <property type="match status" value="1"/>
</dbReference>
<dbReference type="STRING" id="1385521.N803_16030"/>
<dbReference type="AlphaFoldDB" id="A0A0A0JLJ6"/>
<dbReference type="Pfam" id="PF00535">
    <property type="entry name" value="Glycos_transf_2"/>
    <property type="match status" value="1"/>
</dbReference>
<gene>
    <name evidence="3" type="ORF">N803_16030</name>
</gene>
<dbReference type="PANTHER" id="PTHR22916:SF3">
    <property type="entry name" value="UDP-GLCNAC:BETAGAL BETA-1,3-N-ACETYLGLUCOSAMINYLTRANSFERASE-LIKE PROTEIN 1"/>
    <property type="match status" value="1"/>
</dbReference>
<dbReference type="EMBL" id="AVPK01000007">
    <property type="protein sequence ID" value="KGN36922.1"/>
    <property type="molecule type" value="Genomic_DNA"/>
</dbReference>
<dbReference type="CDD" id="cd00761">
    <property type="entry name" value="Glyco_tranf_GTA_type"/>
    <property type="match status" value="1"/>
</dbReference>
<reference evidence="3 4" key="1">
    <citation type="submission" date="2013-08" db="EMBL/GenBank/DDBJ databases">
        <title>The genome sequence of Knoellia subterranea.</title>
        <authorList>
            <person name="Zhu W."/>
            <person name="Wang G."/>
        </authorList>
    </citation>
    <scope>NUCLEOTIDE SEQUENCE [LARGE SCALE GENOMIC DNA]</scope>
    <source>
        <strain evidence="3 4">KCTC 19937</strain>
    </source>
</reference>
<dbReference type="GO" id="GO:0016758">
    <property type="term" value="F:hexosyltransferase activity"/>
    <property type="evidence" value="ECO:0007669"/>
    <property type="project" value="UniProtKB-ARBA"/>
</dbReference>
<dbReference type="PANTHER" id="PTHR22916">
    <property type="entry name" value="GLYCOSYLTRANSFERASE"/>
    <property type="match status" value="1"/>
</dbReference>
<evidence type="ECO:0000256" key="1">
    <source>
        <dbReference type="SAM" id="MobiDB-lite"/>
    </source>
</evidence>
<comment type="caution">
    <text evidence="3">The sequence shown here is derived from an EMBL/GenBank/DDBJ whole genome shotgun (WGS) entry which is preliminary data.</text>
</comment>
<evidence type="ECO:0000313" key="3">
    <source>
        <dbReference type="EMBL" id="KGN36922.1"/>
    </source>
</evidence>
<dbReference type="InterPro" id="IPR001173">
    <property type="entry name" value="Glyco_trans_2-like"/>
</dbReference>
<organism evidence="3 4">
    <name type="scientific">Knoellia subterranea KCTC 19937</name>
    <dbReference type="NCBI Taxonomy" id="1385521"/>
    <lineage>
        <taxon>Bacteria</taxon>
        <taxon>Bacillati</taxon>
        <taxon>Actinomycetota</taxon>
        <taxon>Actinomycetes</taxon>
        <taxon>Micrococcales</taxon>
        <taxon>Intrasporangiaceae</taxon>
        <taxon>Knoellia</taxon>
    </lineage>
</organism>
<protein>
    <recommendedName>
        <fullName evidence="2">Glycosyltransferase 2-like domain-containing protein</fullName>
    </recommendedName>
</protein>
<dbReference type="Gene3D" id="3.90.550.10">
    <property type="entry name" value="Spore Coat Polysaccharide Biosynthesis Protein SpsA, Chain A"/>
    <property type="match status" value="1"/>
</dbReference>
<sequence>MVPFYGVEDYFADCLESIRRQRLTDIEVILVDDGSPDGSRAIAEDFVARDSRFTLVTQENAGLGPARNTGTAQATGEYLTFVDSDDLVSAGGFEQMVGGLDRSGSSFAGGNARRFNNSSGIRQSWSHREAFAKTRIATHILSHPVLARDRMVWNKIYRRSFWDEFGYEFPAIRYEDYPVTFKAHLDALTVDLHSDAVYYWRERESGDSITQLAYRYDNLLDRVVSAEMVLDQADTSSPKVREQVYLALNESDFVTIAQAFASVPDDDIPALLQLGGRLADRLGDEFVGSGHPYTYIQYRALRAGDAPLLRELAEFRGGGGLQGRARGQRHPRQPWRVEYPYPGLGSDRIPRSLYAVPRTEIRLRTTIGAVEWEEGSLVLTGTAEIRHHVSGDDTSITMRVGKGSGSHPVPVTTDAAVDSHGDRTRVGFRAALDPDLLGRLQAAGTPVSPIEVTVRSGRLRRTGKLHGAAVGHPQWTPGHQVGDGVWAQPATTSQGHFVVSWLRQPWLLTSVEAHPGSARLTISGRGAIGSNPTLLVEGQKRRHEPDLVFPVGREDTDGAVVLAVSIPAAAVAGSVAGDDPFLHESVRGLKLDLDLGEDVAPELLLWQAAPHGVGVTHLDHLVRFTRSRGNRAALVESPLRVIAESARLDGDVLEVSGTNWTESRELHVGWRQYLPNSDDFIEEEGELEVDGASWRLRTPVTPLLETTADALDLQHSSEWVLFCSWDGQAATSVATEPFLLTTLPLTHDGGTRTGTLAPSGETLHFRASDRD</sequence>
<dbReference type="eggNOG" id="COG1216">
    <property type="taxonomic scope" value="Bacteria"/>
</dbReference>
<evidence type="ECO:0000259" key="2">
    <source>
        <dbReference type="Pfam" id="PF00535"/>
    </source>
</evidence>
<dbReference type="Proteomes" id="UP000030011">
    <property type="component" value="Unassembled WGS sequence"/>
</dbReference>
<keyword evidence="4" id="KW-1185">Reference proteome</keyword>
<feature type="domain" description="Glycosyltransferase 2-like" evidence="2">
    <location>
        <begin position="2"/>
        <end position="159"/>
    </location>
</feature>
<evidence type="ECO:0000313" key="4">
    <source>
        <dbReference type="Proteomes" id="UP000030011"/>
    </source>
</evidence>
<proteinExistence type="predicted"/>
<dbReference type="InterPro" id="IPR029044">
    <property type="entry name" value="Nucleotide-diphossugar_trans"/>
</dbReference>